<keyword evidence="3" id="KW-0539">Nucleus</keyword>
<dbReference type="PANTHER" id="PTHR46754">
    <property type="entry name" value="MKI67 FHA DOMAIN-INTERACTING NUCLEOLAR PHOSPHOPROTEIN"/>
    <property type="match status" value="1"/>
</dbReference>
<dbReference type="InParanoid" id="A0A074Z1S8"/>
<dbReference type="GeneID" id="25362801"/>
<dbReference type="HOGENOM" id="CLU_025741_5_1_1"/>
<feature type="domain" description="RRM" evidence="6">
    <location>
        <begin position="202"/>
        <end position="280"/>
    </location>
</feature>
<evidence type="ECO:0000256" key="1">
    <source>
        <dbReference type="ARBA" id="ARBA00004604"/>
    </source>
</evidence>
<evidence type="ECO:0000256" key="5">
    <source>
        <dbReference type="SAM" id="MobiDB-lite"/>
    </source>
</evidence>
<dbReference type="InterPro" id="IPR012677">
    <property type="entry name" value="Nucleotide-bd_a/b_plait_sf"/>
</dbReference>
<dbReference type="AlphaFoldDB" id="A0A074Z1S8"/>
<feature type="region of interest" description="Disordered" evidence="5">
    <location>
        <begin position="379"/>
        <end position="419"/>
    </location>
</feature>
<dbReference type="STRING" id="1043005.A0A074Z1S8"/>
<dbReference type="OMA" id="WKGANKR"/>
<dbReference type="GO" id="GO:0005730">
    <property type="term" value="C:nucleolus"/>
    <property type="evidence" value="ECO:0007669"/>
    <property type="project" value="UniProtKB-SubCell"/>
</dbReference>
<dbReference type="SUPFAM" id="SSF54928">
    <property type="entry name" value="RNA-binding domain, RBD"/>
    <property type="match status" value="1"/>
</dbReference>
<keyword evidence="2 4" id="KW-0694">RNA-binding</keyword>
<evidence type="ECO:0000256" key="4">
    <source>
        <dbReference type="PROSITE-ProRule" id="PRU00176"/>
    </source>
</evidence>
<gene>
    <name evidence="7" type="ORF">AUEXF2481DRAFT_24623</name>
</gene>
<keyword evidence="8" id="KW-1185">Reference proteome</keyword>
<dbReference type="Pfam" id="PF00076">
    <property type="entry name" value="RRM_1"/>
    <property type="match status" value="1"/>
</dbReference>
<evidence type="ECO:0000313" key="7">
    <source>
        <dbReference type="EMBL" id="KER00278.1"/>
    </source>
</evidence>
<dbReference type="InterPro" id="IPR000504">
    <property type="entry name" value="RRM_dom"/>
</dbReference>
<feature type="region of interest" description="Disordered" evidence="5">
    <location>
        <begin position="1"/>
        <end position="80"/>
    </location>
</feature>
<feature type="region of interest" description="Disordered" evidence="5">
    <location>
        <begin position="104"/>
        <end position="130"/>
    </location>
</feature>
<dbReference type="PROSITE" id="PS50102">
    <property type="entry name" value="RRM"/>
    <property type="match status" value="1"/>
</dbReference>
<sequence>MSKIDSKSNKRKGASEPSVTTKKVKTTVVEKPAPKSALKKTETTATTTKAKKETKEDAPVAATARTTRSTRKRAEDFLEPEEKIVKKTTVKTAPGKVEKTTVIEAAKPESASSKVSKAKAKAGPKPVVEEEEIALANESDSEAEAEEDDQTAALLAGFESSDDENDPQDDGIALEKLPAVPNMKEVRKQLKEAQQDDENTPGVIYIGRLPHGFFEAQMREYFSQFGDITHLRMARNKLTGRSKHYAFIEFGSAAVAEIVAKTMDKYLLFGHLLQVRRIPAEQVHEKLWKGEGGRFKVMPRNKIEGGMLKRGTTREGWEKRIERETEARSKKAAQLKELGYDFDMPALRDVKEVPTKETREAEAAPLITSADVTAVLNKQEEQPEVKQTKKAAPAEKAGAKRVKSKADGKKGSKKAKVSA</sequence>
<proteinExistence type="predicted"/>
<dbReference type="InterPro" id="IPR035979">
    <property type="entry name" value="RBD_domain_sf"/>
</dbReference>
<dbReference type="Gene3D" id="3.30.70.330">
    <property type="match status" value="1"/>
</dbReference>
<protein>
    <recommendedName>
        <fullName evidence="6">RRM domain-containing protein</fullName>
    </recommendedName>
</protein>
<evidence type="ECO:0000259" key="6">
    <source>
        <dbReference type="PROSITE" id="PS50102"/>
    </source>
</evidence>
<dbReference type="GO" id="GO:0003723">
    <property type="term" value="F:RNA binding"/>
    <property type="evidence" value="ECO:0007669"/>
    <property type="project" value="UniProtKB-UniRule"/>
</dbReference>
<organism evidence="7 8">
    <name type="scientific">Aureobasidium subglaciale (strain EXF-2481)</name>
    <name type="common">Aureobasidium pullulans var. subglaciale</name>
    <dbReference type="NCBI Taxonomy" id="1043005"/>
    <lineage>
        <taxon>Eukaryota</taxon>
        <taxon>Fungi</taxon>
        <taxon>Dikarya</taxon>
        <taxon>Ascomycota</taxon>
        <taxon>Pezizomycotina</taxon>
        <taxon>Dothideomycetes</taxon>
        <taxon>Dothideomycetidae</taxon>
        <taxon>Dothideales</taxon>
        <taxon>Saccotheciaceae</taxon>
        <taxon>Aureobasidium</taxon>
    </lineage>
</organism>
<dbReference type="EMBL" id="KL584749">
    <property type="protein sequence ID" value="KER00278.1"/>
    <property type="molecule type" value="Genomic_DNA"/>
</dbReference>
<name>A0A074Z1S8_AURSE</name>
<evidence type="ECO:0000256" key="3">
    <source>
        <dbReference type="ARBA" id="ARBA00023242"/>
    </source>
</evidence>
<feature type="compositionally biased region" description="Low complexity" evidence="5">
    <location>
        <begin position="104"/>
        <end position="115"/>
    </location>
</feature>
<accession>A0A074Z1S8</accession>
<dbReference type="SMART" id="SM00360">
    <property type="entry name" value="RRM"/>
    <property type="match status" value="1"/>
</dbReference>
<evidence type="ECO:0000313" key="8">
    <source>
        <dbReference type="Proteomes" id="UP000030641"/>
    </source>
</evidence>
<dbReference type="RefSeq" id="XP_013348776.1">
    <property type="nucleotide sequence ID" value="XM_013493322.1"/>
</dbReference>
<evidence type="ECO:0000256" key="2">
    <source>
        <dbReference type="ARBA" id="ARBA00022884"/>
    </source>
</evidence>
<dbReference type="CDD" id="cd12307">
    <property type="entry name" value="RRM_NIFK_like"/>
    <property type="match status" value="1"/>
</dbReference>
<comment type="subcellular location">
    <subcellularLocation>
        <location evidence="1">Nucleus</location>
        <location evidence="1">Nucleolus</location>
    </subcellularLocation>
</comment>
<dbReference type="Proteomes" id="UP000030641">
    <property type="component" value="Unassembled WGS sequence"/>
</dbReference>
<reference evidence="7 8" key="1">
    <citation type="journal article" date="2014" name="BMC Genomics">
        <title>Genome sequencing of four Aureobasidium pullulans varieties: biotechnological potential, stress tolerance, and description of new species.</title>
        <authorList>
            <person name="Gostin Ar C."/>
            <person name="Ohm R.A."/>
            <person name="Kogej T."/>
            <person name="Sonjak S."/>
            <person name="Turk M."/>
            <person name="Zajc J."/>
            <person name="Zalar P."/>
            <person name="Grube M."/>
            <person name="Sun H."/>
            <person name="Han J."/>
            <person name="Sharma A."/>
            <person name="Chiniquy J."/>
            <person name="Ngan C.Y."/>
            <person name="Lipzen A."/>
            <person name="Barry K."/>
            <person name="Grigoriev I.V."/>
            <person name="Gunde-Cimerman N."/>
        </authorList>
    </citation>
    <scope>NUCLEOTIDE SEQUENCE [LARGE SCALE GENOMIC DNA]</scope>
    <source>
        <strain evidence="7 8">EXF-2481</strain>
    </source>
</reference>
<dbReference type="OrthoDB" id="21467at2759"/>